<dbReference type="Gene3D" id="3.40.250.10">
    <property type="entry name" value="Rhodanese-like domain"/>
    <property type="match status" value="1"/>
</dbReference>
<dbReference type="HOGENOM" id="CLU_089574_13_0_11"/>
<dbReference type="OrthoDB" id="9800872at2"/>
<dbReference type="CDD" id="cd00158">
    <property type="entry name" value="RHOD"/>
    <property type="match status" value="1"/>
</dbReference>
<protein>
    <submittedName>
        <fullName evidence="1">Rhodanese</fullName>
    </submittedName>
</protein>
<sequence>MNTVTPKDIADDAVVLDVREQDEYDAGHAPRAIHIPLAELPARVGELPEVDGDLPVVCRSGGRSSRAVQWLEGQGLDVANVEGGMKQWHADGKPIQAVGGGDANVI</sequence>
<dbReference type="EMBL" id="CP008889">
    <property type="protein sequence ID" value="AIF39851.1"/>
    <property type="molecule type" value="Genomic_DNA"/>
</dbReference>
<reference evidence="1 2" key="1">
    <citation type="submission" date="2014-07" db="EMBL/GenBank/DDBJ databases">
        <title>Genome Sequencing of Dermacoccus nishinomiyaensis.</title>
        <authorList>
            <person name="Hong K.W."/>
            <person name="Chan K.G."/>
        </authorList>
    </citation>
    <scope>NUCLEOTIDE SEQUENCE [LARGE SCALE GENOMIC DNA]</scope>
    <source>
        <strain evidence="1 2">M25</strain>
    </source>
</reference>
<dbReference type="STRING" id="1274.HX89_01345"/>
<gene>
    <name evidence="1" type="ORF">HX89_01345</name>
</gene>
<dbReference type="Proteomes" id="UP000027986">
    <property type="component" value="Chromosome"/>
</dbReference>
<dbReference type="SMART" id="SM00450">
    <property type="entry name" value="RHOD"/>
    <property type="match status" value="1"/>
</dbReference>
<dbReference type="PANTHER" id="PTHR43031">
    <property type="entry name" value="FAD-DEPENDENT OXIDOREDUCTASE"/>
    <property type="match status" value="1"/>
</dbReference>
<dbReference type="InterPro" id="IPR001763">
    <property type="entry name" value="Rhodanese-like_dom"/>
</dbReference>
<accession>A0A075JC51</accession>
<dbReference type="KEGG" id="dni:HX89_01345"/>
<dbReference type="eggNOG" id="COG0607">
    <property type="taxonomic scope" value="Bacteria"/>
</dbReference>
<proteinExistence type="predicted"/>
<name>A0A075JC51_9MICO</name>
<dbReference type="InterPro" id="IPR050229">
    <property type="entry name" value="GlpE_sulfurtransferase"/>
</dbReference>
<dbReference type="RefSeq" id="WP_006943527.1">
    <property type="nucleotide sequence ID" value="NZ_CAKZHM010000142.1"/>
</dbReference>
<keyword evidence="2" id="KW-1185">Reference proteome</keyword>
<dbReference type="AlphaFoldDB" id="A0A075JC51"/>
<dbReference type="GeneID" id="41839894"/>
<dbReference type="PROSITE" id="PS50206">
    <property type="entry name" value="RHODANESE_3"/>
    <property type="match status" value="1"/>
</dbReference>
<evidence type="ECO:0000313" key="2">
    <source>
        <dbReference type="Proteomes" id="UP000027986"/>
    </source>
</evidence>
<organism evidence="1 2">
    <name type="scientific">Dermacoccus nishinomiyaensis</name>
    <dbReference type="NCBI Taxonomy" id="1274"/>
    <lineage>
        <taxon>Bacteria</taxon>
        <taxon>Bacillati</taxon>
        <taxon>Actinomycetota</taxon>
        <taxon>Actinomycetes</taxon>
        <taxon>Micrococcales</taxon>
        <taxon>Dermacoccaceae</taxon>
        <taxon>Dermacoccus</taxon>
    </lineage>
</organism>
<dbReference type="Pfam" id="PF00581">
    <property type="entry name" value="Rhodanese"/>
    <property type="match status" value="1"/>
</dbReference>
<dbReference type="SUPFAM" id="SSF52821">
    <property type="entry name" value="Rhodanese/Cell cycle control phosphatase"/>
    <property type="match status" value="1"/>
</dbReference>
<evidence type="ECO:0000313" key="1">
    <source>
        <dbReference type="EMBL" id="AIF39851.1"/>
    </source>
</evidence>
<dbReference type="PANTHER" id="PTHR43031:SF1">
    <property type="entry name" value="PYRIDINE NUCLEOTIDE-DISULPHIDE OXIDOREDUCTASE"/>
    <property type="match status" value="1"/>
</dbReference>
<dbReference type="InterPro" id="IPR036873">
    <property type="entry name" value="Rhodanese-like_dom_sf"/>
</dbReference>